<feature type="region of interest" description="Disordered" evidence="1">
    <location>
        <begin position="1"/>
        <end position="20"/>
    </location>
</feature>
<evidence type="ECO:0000256" key="1">
    <source>
        <dbReference type="SAM" id="MobiDB-lite"/>
    </source>
</evidence>
<comment type="caution">
    <text evidence="2">The sequence shown here is derived from an EMBL/GenBank/DDBJ whole genome shotgun (WGS) entry which is preliminary data.</text>
</comment>
<protein>
    <submittedName>
        <fullName evidence="2">Uncharacterized protein</fullName>
    </submittedName>
</protein>
<reference evidence="2 3" key="1">
    <citation type="journal article" date="2021" name="BMC Genomics">
        <title>Datura genome reveals duplications of psychoactive alkaloid biosynthetic genes and high mutation rate following tissue culture.</title>
        <authorList>
            <person name="Rajewski A."/>
            <person name="Carter-House D."/>
            <person name="Stajich J."/>
            <person name="Litt A."/>
        </authorList>
    </citation>
    <scope>NUCLEOTIDE SEQUENCE [LARGE SCALE GENOMIC DNA]</scope>
    <source>
        <strain evidence="2">AR-01</strain>
    </source>
</reference>
<keyword evidence="3" id="KW-1185">Reference proteome</keyword>
<dbReference type="EMBL" id="JACEIK010005158">
    <property type="protein sequence ID" value="MCE0480844.1"/>
    <property type="molecule type" value="Genomic_DNA"/>
</dbReference>
<accession>A0ABS8VKN7</accession>
<sequence>MNMQPRSSSERKKEATANQGQVAYISCHGTDSVGHSHTIIAKFHDESNPIAKGKTQLYTLEGTLFEDLPYKSELVDTLEPTRDRVATLSTLPAIEASTIVAPMAALTTV</sequence>
<gene>
    <name evidence="2" type="ORF">HAX54_037996</name>
</gene>
<name>A0ABS8VKN7_DATST</name>
<organism evidence="2 3">
    <name type="scientific">Datura stramonium</name>
    <name type="common">Jimsonweed</name>
    <name type="synonym">Common thornapple</name>
    <dbReference type="NCBI Taxonomy" id="4076"/>
    <lineage>
        <taxon>Eukaryota</taxon>
        <taxon>Viridiplantae</taxon>
        <taxon>Streptophyta</taxon>
        <taxon>Embryophyta</taxon>
        <taxon>Tracheophyta</taxon>
        <taxon>Spermatophyta</taxon>
        <taxon>Magnoliopsida</taxon>
        <taxon>eudicotyledons</taxon>
        <taxon>Gunneridae</taxon>
        <taxon>Pentapetalae</taxon>
        <taxon>asterids</taxon>
        <taxon>lamiids</taxon>
        <taxon>Solanales</taxon>
        <taxon>Solanaceae</taxon>
        <taxon>Solanoideae</taxon>
        <taxon>Datureae</taxon>
        <taxon>Datura</taxon>
    </lineage>
</organism>
<proteinExistence type="predicted"/>
<evidence type="ECO:0000313" key="2">
    <source>
        <dbReference type="EMBL" id="MCE0480844.1"/>
    </source>
</evidence>
<dbReference type="Proteomes" id="UP000823775">
    <property type="component" value="Unassembled WGS sequence"/>
</dbReference>
<evidence type="ECO:0000313" key="3">
    <source>
        <dbReference type="Proteomes" id="UP000823775"/>
    </source>
</evidence>